<evidence type="ECO:0000313" key="13">
    <source>
        <dbReference type="Proteomes" id="UP000054630"/>
    </source>
</evidence>
<dbReference type="PANTHER" id="PTHR10285">
    <property type="entry name" value="URIDINE KINASE"/>
    <property type="match status" value="1"/>
</dbReference>
<comment type="catalytic activity">
    <reaction evidence="7 9">
        <text>cytidine + ATP = CMP + ADP + H(+)</text>
        <dbReference type="Rhea" id="RHEA:24674"/>
        <dbReference type="ChEBI" id="CHEBI:15378"/>
        <dbReference type="ChEBI" id="CHEBI:17562"/>
        <dbReference type="ChEBI" id="CHEBI:30616"/>
        <dbReference type="ChEBI" id="CHEBI:60377"/>
        <dbReference type="ChEBI" id="CHEBI:456216"/>
        <dbReference type="EC" id="2.7.1.48"/>
    </reaction>
</comment>
<evidence type="ECO:0000256" key="7">
    <source>
        <dbReference type="ARBA" id="ARBA00047436"/>
    </source>
</evidence>
<evidence type="ECO:0000313" key="12">
    <source>
        <dbReference type="EMBL" id="KRX16930.1"/>
    </source>
</evidence>
<dbReference type="InterPro" id="IPR000764">
    <property type="entry name" value="Uridine_kinase-like"/>
</dbReference>
<evidence type="ECO:0000256" key="9">
    <source>
        <dbReference type="RuleBase" id="RU003825"/>
    </source>
</evidence>
<dbReference type="FunFam" id="3.40.50.300:FF:000339">
    <property type="entry name" value="Uridine kinase"/>
    <property type="match status" value="1"/>
</dbReference>
<dbReference type="GO" id="GO:0044211">
    <property type="term" value="P:CTP salvage"/>
    <property type="evidence" value="ECO:0007669"/>
    <property type="project" value="UniProtKB-UniPathway"/>
</dbReference>
<proteinExistence type="inferred from homology"/>
<feature type="region of interest" description="Disordered" evidence="10">
    <location>
        <begin position="218"/>
        <end position="244"/>
    </location>
</feature>
<dbReference type="Pfam" id="PF00485">
    <property type="entry name" value="PRK"/>
    <property type="match status" value="1"/>
</dbReference>
<dbReference type="PRINTS" id="PR00988">
    <property type="entry name" value="URIDINKINASE"/>
</dbReference>
<dbReference type="GO" id="GO:0004849">
    <property type="term" value="F:uridine kinase activity"/>
    <property type="evidence" value="ECO:0007669"/>
    <property type="project" value="UniProtKB-EC"/>
</dbReference>
<evidence type="ECO:0000256" key="6">
    <source>
        <dbReference type="ARBA" id="ARBA00022777"/>
    </source>
</evidence>
<dbReference type="AlphaFoldDB" id="A0A0V0RR33"/>
<keyword evidence="9" id="KW-0067">ATP-binding</keyword>
<evidence type="ECO:0000256" key="2">
    <source>
        <dbReference type="ARBA" id="ARBA00004784"/>
    </source>
</evidence>
<evidence type="ECO:0000256" key="5">
    <source>
        <dbReference type="ARBA" id="ARBA00022741"/>
    </source>
</evidence>
<comment type="pathway">
    <text evidence="2 9">Pyrimidine metabolism; CTP biosynthesis via salvage pathway; CTP from cytidine: step 1/3.</text>
</comment>
<reference evidence="12 13" key="1">
    <citation type="submission" date="2015-01" db="EMBL/GenBank/DDBJ databases">
        <title>Evolution of Trichinella species and genotypes.</title>
        <authorList>
            <person name="Korhonen P.K."/>
            <person name="Edoardo P."/>
            <person name="Giuseppe L.R."/>
            <person name="Gasser R.B."/>
        </authorList>
    </citation>
    <scope>NUCLEOTIDE SEQUENCE [LARGE SCALE GENOMIC DNA]</scope>
    <source>
        <strain evidence="12">ISS37</strain>
    </source>
</reference>
<keyword evidence="13" id="KW-1185">Reference proteome</keyword>
<dbReference type="SUPFAM" id="SSF52540">
    <property type="entry name" value="P-loop containing nucleoside triphosphate hydrolases"/>
    <property type="match status" value="1"/>
</dbReference>
<keyword evidence="5 9" id="KW-0547">Nucleotide-binding</keyword>
<keyword evidence="4 9" id="KW-0808">Transferase</keyword>
<keyword evidence="6 9" id="KW-0418">Kinase</keyword>
<feature type="compositionally biased region" description="Basic and acidic residues" evidence="10">
    <location>
        <begin position="227"/>
        <end position="244"/>
    </location>
</feature>
<gene>
    <name evidence="12" type="primary">uck2b</name>
    <name evidence="12" type="ORF">T07_13517</name>
</gene>
<dbReference type="Proteomes" id="UP000054630">
    <property type="component" value="Unassembled WGS sequence"/>
</dbReference>
<evidence type="ECO:0000256" key="8">
    <source>
        <dbReference type="ARBA" id="ARBA00048909"/>
    </source>
</evidence>
<dbReference type="Gene3D" id="3.40.50.300">
    <property type="entry name" value="P-loop containing nucleotide triphosphate hydrolases"/>
    <property type="match status" value="1"/>
</dbReference>
<dbReference type="InterPro" id="IPR027417">
    <property type="entry name" value="P-loop_NTPase"/>
</dbReference>
<dbReference type="UniPathway" id="UPA00574">
    <property type="reaction ID" value="UER00637"/>
</dbReference>
<dbReference type="GO" id="GO:0043771">
    <property type="term" value="F:cytidine kinase activity"/>
    <property type="evidence" value="ECO:0007669"/>
    <property type="project" value="RHEA"/>
</dbReference>
<dbReference type="NCBIfam" id="NF004018">
    <property type="entry name" value="PRK05480.1"/>
    <property type="match status" value="1"/>
</dbReference>
<dbReference type="GO" id="GO:0005524">
    <property type="term" value="F:ATP binding"/>
    <property type="evidence" value="ECO:0007669"/>
    <property type="project" value="UniProtKB-KW"/>
</dbReference>
<dbReference type="OrthoDB" id="10257085at2759"/>
<comment type="catalytic activity">
    <reaction evidence="8 9">
        <text>uridine + ATP = UMP + ADP + H(+)</text>
        <dbReference type="Rhea" id="RHEA:16825"/>
        <dbReference type="ChEBI" id="CHEBI:15378"/>
        <dbReference type="ChEBI" id="CHEBI:16704"/>
        <dbReference type="ChEBI" id="CHEBI:30616"/>
        <dbReference type="ChEBI" id="CHEBI:57865"/>
        <dbReference type="ChEBI" id="CHEBI:456216"/>
        <dbReference type="EC" id="2.7.1.48"/>
    </reaction>
</comment>
<protein>
    <recommendedName>
        <fullName evidence="9">Uridine kinase</fullName>
        <ecNumber evidence="9">2.7.1.48</ecNumber>
    </recommendedName>
</protein>
<dbReference type="NCBIfam" id="TIGR00235">
    <property type="entry name" value="udk"/>
    <property type="match status" value="1"/>
</dbReference>
<dbReference type="GO" id="GO:0044206">
    <property type="term" value="P:UMP salvage"/>
    <property type="evidence" value="ECO:0007669"/>
    <property type="project" value="UniProtKB-UniPathway"/>
</dbReference>
<name>A0A0V0RR33_9BILA</name>
<dbReference type="STRING" id="6336.A0A0V0RR33"/>
<evidence type="ECO:0000256" key="3">
    <source>
        <dbReference type="ARBA" id="ARBA00005408"/>
    </source>
</evidence>
<sequence>MMPSPFIIGVGGGTASGKSTVCQEIVSRLGAQRHGIVAMISQDSFYRELEGEEKELATTGKYNFDHPRAIDFELLAQTIKDMKNCKTVLIPSYSFRSNSRIPDAFKEIPPADVVLVEGILILYSSEIRDLLDMKLFVDTDPDTRLARRVMRDMNERGRDLETILYQYLNFVKPAYEEFCLPTKKFADVIIPRGGENLVAIDLIVQHILEILRSPRKPPNNPPVDADVILRDRRKGDKGLNKTPH</sequence>
<dbReference type="CDD" id="cd02023">
    <property type="entry name" value="UMPK"/>
    <property type="match status" value="1"/>
</dbReference>
<evidence type="ECO:0000256" key="1">
    <source>
        <dbReference type="ARBA" id="ARBA00004690"/>
    </source>
</evidence>
<dbReference type="EC" id="2.7.1.48" evidence="9"/>
<dbReference type="EMBL" id="JYDL01000097">
    <property type="protein sequence ID" value="KRX16930.1"/>
    <property type="molecule type" value="Genomic_DNA"/>
</dbReference>
<dbReference type="InterPro" id="IPR006083">
    <property type="entry name" value="PRK/URK"/>
</dbReference>
<feature type="domain" description="Phosphoribulokinase/uridine kinase" evidence="11">
    <location>
        <begin position="7"/>
        <end position="198"/>
    </location>
</feature>
<accession>A0A0V0RR33</accession>
<evidence type="ECO:0000259" key="11">
    <source>
        <dbReference type="Pfam" id="PF00485"/>
    </source>
</evidence>
<dbReference type="UniPathway" id="UPA00579">
    <property type="reaction ID" value="UER00640"/>
</dbReference>
<organism evidence="12 13">
    <name type="scientific">Trichinella nelsoni</name>
    <dbReference type="NCBI Taxonomy" id="6336"/>
    <lineage>
        <taxon>Eukaryota</taxon>
        <taxon>Metazoa</taxon>
        <taxon>Ecdysozoa</taxon>
        <taxon>Nematoda</taxon>
        <taxon>Enoplea</taxon>
        <taxon>Dorylaimia</taxon>
        <taxon>Trichinellida</taxon>
        <taxon>Trichinellidae</taxon>
        <taxon>Trichinella</taxon>
    </lineage>
</organism>
<evidence type="ECO:0000256" key="4">
    <source>
        <dbReference type="ARBA" id="ARBA00022679"/>
    </source>
</evidence>
<comment type="pathway">
    <text evidence="1 9">Pyrimidine metabolism; UMP biosynthesis via salvage pathway; UMP from uridine: step 1/1.</text>
</comment>
<comment type="similarity">
    <text evidence="3 9">Belongs to the uridine kinase family.</text>
</comment>
<comment type="caution">
    <text evidence="12">The sequence shown here is derived from an EMBL/GenBank/DDBJ whole genome shotgun (WGS) entry which is preliminary data.</text>
</comment>
<evidence type="ECO:0000256" key="10">
    <source>
        <dbReference type="SAM" id="MobiDB-lite"/>
    </source>
</evidence>